<proteinExistence type="predicted"/>
<feature type="region of interest" description="Disordered" evidence="1">
    <location>
        <begin position="83"/>
        <end position="129"/>
    </location>
</feature>
<gene>
    <name evidence="2" type="ORF">LTRI10_LOCUS31069</name>
</gene>
<reference evidence="2 3" key="1">
    <citation type="submission" date="2024-04" db="EMBL/GenBank/DDBJ databases">
        <authorList>
            <person name="Fracassetti M."/>
        </authorList>
    </citation>
    <scope>NUCLEOTIDE SEQUENCE [LARGE SCALE GENOMIC DNA]</scope>
</reference>
<dbReference type="AlphaFoldDB" id="A0AAV2EX86"/>
<protein>
    <submittedName>
        <fullName evidence="2">Uncharacterized protein</fullName>
    </submittedName>
</protein>
<dbReference type="Proteomes" id="UP001497516">
    <property type="component" value="Chromosome 5"/>
</dbReference>
<evidence type="ECO:0000313" key="3">
    <source>
        <dbReference type="Proteomes" id="UP001497516"/>
    </source>
</evidence>
<organism evidence="2 3">
    <name type="scientific">Linum trigynum</name>
    <dbReference type="NCBI Taxonomy" id="586398"/>
    <lineage>
        <taxon>Eukaryota</taxon>
        <taxon>Viridiplantae</taxon>
        <taxon>Streptophyta</taxon>
        <taxon>Embryophyta</taxon>
        <taxon>Tracheophyta</taxon>
        <taxon>Spermatophyta</taxon>
        <taxon>Magnoliopsida</taxon>
        <taxon>eudicotyledons</taxon>
        <taxon>Gunneridae</taxon>
        <taxon>Pentapetalae</taxon>
        <taxon>rosids</taxon>
        <taxon>fabids</taxon>
        <taxon>Malpighiales</taxon>
        <taxon>Linaceae</taxon>
        <taxon>Linum</taxon>
    </lineage>
</organism>
<dbReference type="EMBL" id="OZ034818">
    <property type="protein sequence ID" value="CAL1390272.1"/>
    <property type="molecule type" value="Genomic_DNA"/>
</dbReference>
<keyword evidence="3" id="KW-1185">Reference proteome</keyword>
<sequence length="129" mass="13923">MGATPSDAQDTRAIEDAKITRRPNRPRLTLTAPITVNSAETDGIAQIRVSHTKIKQVAFAEYPLMGGNCWACDSDLTTLKKHPRILTPESSARVKTTPGGRAQTLNDDALDRRGPLLRSRRSAAASSNG</sequence>
<evidence type="ECO:0000256" key="1">
    <source>
        <dbReference type="SAM" id="MobiDB-lite"/>
    </source>
</evidence>
<evidence type="ECO:0000313" key="2">
    <source>
        <dbReference type="EMBL" id="CAL1390272.1"/>
    </source>
</evidence>
<name>A0AAV2EX86_9ROSI</name>
<accession>A0AAV2EX86</accession>